<dbReference type="Pfam" id="PF00389">
    <property type="entry name" value="2-Hacid_dh"/>
    <property type="match status" value="1"/>
</dbReference>
<dbReference type="InterPro" id="IPR006139">
    <property type="entry name" value="D-isomer_2_OHA_DH_cat_dom"/>
</dbReference>
<evidence type="ECO:0000313" key="5">
    <source>
        <dbReference type="EMBL" id="CAH0051090.1"/>
    </source>
</evidence>
<evidence type="ECO:0000313" key="6">
    <source>
        <dbReference type="Proteomes" id="UP000775872"/>
    </source>
</evidence>
<proteinExistence type="inferred from homology"/>
<dbReference type="GO" id="GO:0051287">
    <property type="term" value="F:NAD binding"/>
    <property type="evidence" value="ECO:0007669"/>
    <property type="project" value="InterPro"/>
</dbReference>
<protein>
    <recommendedName>
        <fullName evidence="4">D-isomer specific 2-hydroxyacid dehydrogenase catalytic domain-containing protein</fullName>
    </recommendedName>
</protein>
<dbReference type="AlphaFoldDB" id="A0A9N9Z7W8"/>
<evidence type="ECO:0000256" key="2">
    <source>
        <dbReference type="ARBA" id="ARBA00023002"/>
    </source>
</evidence>
<accession>A0A9N9Z7W8</accession>
<dbReference type="OrthoDB" id="298012at2759"/>
<name>A0A9N9Z7W8_9HYPO</name>
<evidence type="ECO:0000256" key="1">
    <source>
        <dbReference type="ARBA" id="ARBA00005854"/>
    </source>
</evidence>
<dbReference type="PANTHER" id="PTHR42789:SF1">
    <property type="entry name" value="D-ISOMER SPECIFIC 2-HYDROXYACID DEHYDROGENASE FAMILY PROTEIN (AFU_ORTHOLOGUE AFUA_6G10090)"/>
    <property type="match status" value="1"/>
</dbReference>
<gene>
    <name evidence="5" type="ORF">CSOL1703_00015987</name>
</gene>
<keyword evidence="2" id="KW-0560">Oxidoreductase</keyword>
<organism evidence="5 6">
    <name type="scientific">Clonostachys solani</name>
    <dbReference type="NCBI Taxonomy" id="160281"/>
    <lineage>
        <taxon>Eukaryota</taxon>
        <taxon>Fungi</taxon>
        <taxon>Dikarya</taxon>
        <taxon>Ascomycota</taxon>
        <taxon>Pezizomycotina</taxon>
        <taxon>Sordariomycetes</taxon>
        <taxon>Hypocreomycetidae</taxon>
        <taxon>Hypocreales</taxon>
        <taxon>Bionectriaceae</taxon>
        <taxon>Clonostachys</taxon>
    </lineage>
</organism>
<comment type="similarity">
    <text evidence="1">Belongs to the D-isomer specific 2-hydroxyacid dehydrogenase family.</text>
</comment>
<sequence>MAIRRTYSSKTPSLAILDDYLNTSSSHFAKIPPSQLRTTTFNDIIAPSDEVDSARLVERLQPFELMSTVRKRTTFPGSLLRQLHNLKLLLATNTQFEMFDLASARQLGIKVVAAPGLGRTNQAGPVCPNIKKGSVHPTTQHACALILALALNAVADDALLNDALLKAGSGS</sequence>
<keyword evidence="3" id="KW-0520">NAD</keyword>
<dbReference type="Proteomes" id="UP000775872">
    <property type="component" value="Unassembled WGS sequence"/>
</dbReference>
<evidence type="ECO:0000256" key="3">
    <source>
        <dbReference type="ARBA" id="ARBA00023027"/>
    </source>
</evidence>
<dbReference type="Gene3D" id="3.40.50.720">
    <property type="entry name" value="NAD(P)-binding Rossmann-like Domain"/>
    <property type="match status" value="1"/>
</dbReference>
<dbReference type="EMBL" id="CABFOC020000039">
    <property type="protein sequence ID" value="CAH0051090.1"/>
    <property type="molecule type" value="Genomic_DNA"/>
</dbReference>
<dbReference type="InterPro" id="IPR050857">
    <property type="entry name" value="D-2-hydroxyacid_DH"/>
</dbReference>
<comment type="caution">
    <text evidence="5">The sequence shown here is derived from an EMBL/GenBank/DDBJ whole genome shotgun (WGS) entry which is preliminary data.</text>
</comment>
<dbReference type="PANTHER" id="PTHR42789">
    <property type="entry name" value="D-ISOMER SPECIFIC 2-HYDROXYACID DEHYDROGENASE FAMILY PROTEIN (AFU_ORTHOLOGUE AFUA_6G10090)"/>
    <property type="match status" value="1"/>
</dbReference>
<evidence type="ECO:0000259" key="4">
    <source>
        <dbReference type="Pfam" id="PF00389"/>
    </source>
</evidence>
<dbReference type="GO" id="GO:0016616">
    <property type="term" value="F:oxidoreductase activity, acting on the CH-OH group of donors, NAD or NADP as acceptor"/>
    <property type="evidence" value="ECO:0007669"/>
    <property type="project" value="InterPro"/>
</dbReference>
<feature type="non-terminal residue" evidence="5">
    <location>
        <position position="171"/>
    </location>
</feature>
<reference evidence="5" key="1">
    <citation type="submission" date="2021-10" db="EMBL/GenBank/DDBJ databases">
        <authorList>
            <person name="Piombo E."/>
        </authorList>
    </citation>
    <scope>NUCLEOTIDE SEQUENCE</scope>
</reference>
<feature type="domain" description="D-isomer specific 2-hydroxyacid dehydrogenase catalytic" evidence="4">
    <location>
        <begin position="45"/>
        <end position="117"/>
    </location>
</feature>
<keyword evidence="6" id="KW-1185">Reference proteome</keyword>
<dbReference type="SUPFAM" id="SSF52283">
    <property type="entry name" value="Formate/glycerate dehydrogenase catalytic domain-like"/>
    <property type="match status" value="1"/>
</dbReference>